<dbReference type="InterPro" id="IPR029062">
    <property type="entry name" value="Class_I_gatase-like"/>
</dbReference>
<evidence type="ECO:0000256" key="2">
    <source>
        <dbReference type="ARBA" id="ARBA00052718"/>
    </source>
</evidence>
<dbReference type="EMBL" id="CP002873">
    <property type="protein sequence ID" value="AGA66429.1"/>
    <property type="molecule type" value="Genomic_DNA"/>
</dbReference>
<keyword evidence="7" id="KW-1185">Reference proteome</keyword>
<dbReference type="SUPFAM" id="SSF52317">
    <property type="entry name" value="Class I glutamine amidotransferase-like"/>
    <property type="match status" value="1"/>
</dbReference>
<keyword evidence="6" id="KW-0808">Transferase</keyword>
<comment type="catalytic activity">
    <reaction evidence="2">
        <text>4-(gamma-L-glutamylamino)butanoate + H2O = 4-aminobutanoate + L-glutamate</text>
        <dbReference type="Rhea" id="RHEA:19737"/>
        <dbReference type="ChEBI" id="CHEBI:15377"/>
        <dbReference type="ChEBI" id="CHEBI:29985"/>
        <dbReference type="ChEBI" id="CHEBI:58800"/>
        <dbReference type="ChEBI" id="CHEBI:59888"/>
        <dbReference type="EC" id="3.5.1.94"/>
    </reaction>
</comment>
<dbReference type="GO" id="GO:0016740">
    <property type="term" value="F:transferase activity"/>
    <property type="evidence" value="ECO:0007669"/>
    <property type="project" value="UniProtKB-KW"/>
</dbReference>
<evidence type="ECO:0000256" key="1">
    <source>
        <dbReference type="ARBA" id="ARBA00011083"/>
    </source>
</evidence>
<dbReference type="InterPro" id="IPR044668">
    <property type="entry name" value="PuuD-like"/>
</dbReference>
<gene>
    <name evidence="6" type="ORF">BPP43_05925</name>
</gene>
<evidence type="ECO:0000313" key="7">
    <source>
        <dbReference type="Proteomes" id="UP000010793"/>
    </source>
</evidence>
<dbReference type="KEGG" id="bpip:BPP43_05925"/>
<comment type="pathway">
    <text evidence="4">Amine and polyamine degradation; putrescine degradation; 4-aminobutanoate from putrescine: step 4/4.</text>
</comment>
<evidence type="ECO:0000256" key="3">
    <source>
        <dbReference type="ARBA" id="ARBA00055068"/>
    </source>
</evidence>
<sequence>MKPIIGISGSILAIENDGVFSGYERAYVNDDYVLSVTRAGGIPFIIPMIDDDDDIKAQISNVDGIVLSGGYDIDPIYWGEEVNSKLGRIFPRRDNHELKIIKYALEMKKPILGICRGCQIINVAFGGSLYQDLSFIKDCYIKHSQSAKPYEPTHNITTKEGSIIREIVGDSLRVNSFHHLAIKDLGKGLIATSHSTDGIVESVEYTENGNFVFGVQFHPEMMHSHYDFALNIFKKLISVCKR</sequence>
<dbReference type="GO" id="GO:0006598">
    <property type="term" value="P:polyamine catabolic process"/>
    <property type="evidence" value="ECO:0007669"/>
    <property type="project" value="TreeGrafter"/>
</dbReference>
<comment type="similarity">
    <text evidence="1">Belongs to the peptidase C26 family.</text>
</comment>
<evidence type="ECO:0000256" key="5">
    <source>
        <dbReference type="ARBA" id="ARBA00066788"/>
    </source>
</evidence>
<organism evidence="6 7">
    <name type="scientific">Brachyspira pilosicoli P43/6/78</name>
    <dbReference type="NCBI Taxonomy" id="1042417"/>
    <lineage>
        <taxon>Bacteria</taxon>
        <taxon>Pseudomonadati</taxon>
        <taxon>Spirochaetota</taxon>
        <taxon>Spirochaetia</taxon>
        <taxon>Brachyspirales</taxon>
        <taxon>Brachyspiraceae</taxon>
        <taxon>Brachyspira</taxon>
    </lineage>
</organism>
<protein>
    <recommendedName>
        <fullName evidence="5">gamma-glutamyl-gamma-aminobutyrate hydrolase</fullName>
        <ecNumber evidence="5">3.5.1.94</ecNumber>
    </recommendedName>
</protein>
<dbReference type="InterPro" id="IPR011697">
    <property type="entry name" value="Peptidase_C26"/>
</dbReference>
<dbReference type="Pfam" id="PF07722">
    <property type="entry name" value="Peptidase_C26"/>
    <property type="match status" value="1"/>
</dbReference>
<dbReference type="PROSITE" id="PS51273">
    <property type="entry name" value="GATASE_TYPE_1"/>
    <property type="match status" value="1"/>
</dbReference>
<dbReference type="RefSeq" id="WP_014935510.1">
    <property type="nucleotide sequence ID" value="NC_019908.1"/>
</dbReference>
<evidence type="ECO:0000256" key="4">
    <source>
        <dbReference type="ARBA" id="ARBA00060634"/>
    </source>
</evidence>
<dbReference type="Proteomes" id="UP000010793">
    <property type="component" value="Chromosome"/>
</dbReference>
<comment type="function">
    <text evidence="3">Involved in the breakdown of putrescine via hydrolysis of the gamma-glutamyl linkage of gamma-glutamyl-gamma-aminobutyrate.</text>
</comment>
<dbReference type="PANTHER" id="PTHR43235:SF1">
    <property type="entry name" value="GLUTAMINE AMIDOTRANSFERASE PB2B2.05-RELATED"/>
    <property type="match status" value="1"/>
</dbReference>
<accession>A0A3B6VW30</accession>
<name>A0A3B6VW30_BRAPL</name>
<dbReference type="EC" id="3.5.1.94" evidence="5"/>
<dbReference type="AlphaFoldDB" id="A0A3B6VW30"/>
<dbReference type="GO" id="GO:0005829">
    <property type="term" value="C:cytosol"/>
    <property type="evidence" value="ECO:0007669"/>
    <property type="project" value="TreeGrafter"/>
</dbReference>
<evidence type="ECO:0000313" key="6">
    <source>
        <dbReference type="EMBL" id="AGA66429.1"/>
    </source>
</evidence>
<reference evidence="6 7" key="1">
    <citation type="journal article" date="2013" name="Genome Announc.">
        <title>Complete Genome Sequence of the Porcine Strain Brachyspira pilosicoli P43/6/78(T.).</title>
        <authorList>
            <person name="Lin C."/>
            <person name="den Bakker H.C."/>
            <person name="Suzuki H."/>
            <person name="Lefebure T."/>
            <person name="Ponnala L."/>
            <person name="Sun Q."/>
            <person name="Stanhope M.J."/>
            <person name="Wiedmann M."/>
            <person name="Duhamel G.E."/>
        </authorList>
    </citation>
    <scope>NUCLEOTIDE SEQUENCE [LARGE SCALE GENOMIC DNA]</scope>
    <source>
        <strain evidence="6 7">P43/6/78</strain>
    </source>
</reference>
<proteinExistence type="inferred from homology"/>
<dbReference type="FunFam" id="3.40.50.880:FF:000030">
    <property type="entry name" value="Gamma-glutamyl-gamma-aminobutyrate hydrolase PuuD"/>
    <property type="match status" value="1"/>
</dbReference>
<keyword evidence="6" id="KW-0315">Glutamine amidotransferase</keyword>
<dbReference type="CDD" id="cd01745">
    <property type="entry name" value="GATase1_2"/>
    <property type="match status" value="1"/>
</dbReference>
<dbReference type="Gene3D" id="3.40.50.880">
    <property type="match status" value="1"/>
</dbReference>
<dbReference type="PANTHER" id="PTHR43235">
    <property type="entry name" value="GLUTAMINE AMIDOTRANSFERASE PB2B2.05-RELATED"/>
    <property type="match status" value="1"/>
</dbReference>
<dbReference type="GO" id="GO:0033969">
    <property type="term" value="F:gamma-glutamyl-gamma-aminobutyrate hydrolase activity"/>
    <property type="evidence" value="ECO:0007669"/>
    <property type="project" value="UniProtKB-EC"/>
</dbReference>